<proteinExistence type="predicted"/>
<dbReference type="PANTHER" id="PTHR42793">
    <property type="entry name" value="COA BINDING DOMAIN CONTAINING PROTEIN"/>
    <property type="match status" value="1"/>
</dbReference>
<dbReference type="InterPro" id="IPR036291">
    <property type="entry name" value="NAD(P)-bd_dom_sf"/>
</dbReference>
<reference evidence="2 3" key="1">
    <citation type="journal article" date="2017" name="Int. J. Syst. Evol. Microbiol.">
        <title>Desulfovibrio senegalensis sp. nov., a mesophilic sulfate reducer isolated from marine sediment.</title>
        <authorList>
            <person name="Thioye A."/>
            <person name="Gam Z.B.A."/>
            <person name="Mbengue M."/>
            <person name="Cayol J.L."/>
            <person name="Joseph-Bartoli M."/>
            <person name="Toure-Kane C."/>
            <person name="Labat M."/>
        </authorList>
    </citation>
    <scope>NUCLEOTIDE SEQUENCE [LARGE SCALE GENOMIC DNA]</scope>
    <source>
        <strain evidence="2 3">DSM 101509</strain>
    </source>
</reference>
<keyword evidence="3" id="KW-1185">Reference proteome</keyword>
<evidence type="ECO:0000313" key="2">
    <source>
        <dbReference type="EMBL" id="KAB1438959.1"/>
    </source>
</evidence>
<dbReference type="Gene3D" id="3.30.1490.20">
    <property type="entry name" value="ATP-grasp fold, A domain"/>
    <property type="match status" value="1"/>
</dbReference>
<dbReference type="SUPFAM" id="SSF51735">
    <property type="entry name" value="NAD(P)-binding Rossmann-fold domains"/>
    <property type="match status" value="1"/>
</dbReference>
<gene>
    <name evidence="2" type="ORF">F8A88_14650</name>
</gene>
<dbReference type="InterPro" id="IPR032875">
    <property type="entry name" value="Succ_CoA_lig_flav_dom"/>
</dbReference>
<dbReference type="EMBL" id="WAIE01000009">
    <property type="protein sequence ID" value="KAB1438959.1"/>
    <property type="molecule type" value="Genomic_DNA"/>
</dbReference>
<dbReference type="SUPFAM" id="SSF56059">
    <property type="entry name" value="Glutathione synthetase ATP-binding domain-like"/>
    <property type="match status" value="1"/>
</dbReference>
<sequence>MFRSRLDSTAVEAVEQLLDAAHADGRSMLFEHEVYAVLERLGMSVPEHVLVQGPDDVGADTLARFSSDHVVLKAVAPDMIHKEKAGGVRVVVKDLEYVRYSVERMVSDMAAAGIKARGVLLMQCVDYSQELGNEILLGFRESVAFGPVISFSKGGSDAEHFARCFSAPNLILAPIDRPWAEALLYSTNIQQKYETRGWFERTSRIVDAGLRFSKLSTAFSNFFPGSRWVLREFEVNPLVFDRHERFWAIDGYAEFAPRDPGVLEEAGRKRASLRPFFEPRGVAVVGVSATNPASPGSVIVDNLVRMGRTDVFAVNPRGGQLELDSATLPMHTSVTELPEPVELAVVAVPAGRVVPVMEECARAGVRCVVLIPGGFGETGRTDAETDIRRIARDAGMRVMGPNCLGLVYGAGHGQPGMNTFFIPEEKFSIPERDKRNVAILSQSGALGIIELHQLRNAISPKAIVSYGNQLDTDPADLVGYFSDDDDVAVIACYIEGFKPGAGARFFEAASHCPKPVIVYKAGRTEAGMRAAQSHTASIAGEYAVAKAAMKQAGVVVAESMMDHVELTKTFAMLDGVRVNDNRVAVIANAGYEKTYGADNLGSLRVAELDAETLARLGERIPAFVEPDPLLDLTPMADDDMYLDCMEIMLSSPSVDCLLVSIVPHSMDLKTTDREMESEPENIAVRMARLAAQYGKPVAVSVCVTGGADADYNRLGQTLEQDGVPTFLNASRAMRCLDQFVRYAMSRSTGRYAEWLKQ</sequence>
<dbReference type="Pfam" id="PF13607">
    <property type="entry name" value="Succ_CoA_lig"/>
    <property type="match status" value="1"/>
</dbReference>
<protein>
    <recommendedName>
        <fullName evidence="1">CoA-binding domain-containing protein</fullName>
    </recommendedName>
</protein>
<dbReference type="Pfam" id="PF13380">
    <property type="entry name" value="CoA_binding_2"/>
    <property type="match status" value="1"/>
</dbReference>
<dbReference type="GO" id="GO:0005524">
    <property type="term" value="F:ATP binding"/>
    <property type="evidence" value="ECO:0007669"/>
    <property type="project" value="InterPro"/>
</dbReference>
<dbReference type="PANTHER" id="PTHR42793:SF1">
    <property type="entry name" value="PEPTIDYL-LYSINE N-ACETYLTRANSFERASE PATZ"/>
    <property type="match status" value="1"/>
</dbReference>
<dbReference type="Gene3D" id="3.30.470.20">
    <property type="entry name" value="ATP-grasp fold, B domain"/>
    <property type="match status" value="1"/>
</dbReference>
<name>A0A6N6MZD3_9BACT</name>
<dbReference type="AlphaFoldDB" id="A0A6N6MZD3"/>
<dbReference type="Pfam" id="PF13549">
    <property type="entry name" value="ATP-grasp_5"/>
    <property type="match status" value="1"/>
</dbReference>
<organism evidence="2 3">
    <name type="scientific">Pseudodesulfovibrio senegalensis</name>
    <dbReference type="NCBI Taxonomy" id="1721087"/>
    <lineage>
        <taxon>Bacteria</taxon>
        <taxon>Pseudomonadati</taxon>
        <taxon>Thermodesulfobacteriota</taxon>
        <taxon>Desulfovibrionia</taxon>
        <taxon>Desulfovibrionales</taxon>
        <taxon>Desulfovibrionaceae</taxon>
    </lineage>
</organism>
<dbReference type="SMART" id="SM00881">
    <property type="entry name" value="CoA_binding"/>
    <property type="match status" value="1"/>
</dbReference>
<dbReference type="InterPro" id="IPR013815">
    <property type="entry name" value="ATP_grasp_subdomain_1"/>
</dbReference>
<feature type="domain" description="CoA-binding" evidence="1">
    <location>
        <begin position="276"/>
        <end position="375"/>
    </location>
</feature>
<dbReference type="Proteomes" id="UP000438699">
    <property type="component" value="Unassembled WGS sequence"/>
</dbReference>
<dbReference type="RefSeq" id="WP_151151929.1">
    <property type="nucleotide sequence ID" value="NZ_WAIE01000009.1"/>
</dbReference>
<accession>A0A6N6MZD3</accession>
<dbReference type="Gene3D" id="3.40.50.261">
    <property type="entry name" value="Succinyl-CoA synthetase domains"/>
    <property type="match status" value="2"/>
</dbReference>
<dbReference type="Gene3D" id="3.40.50.720">
    <property type="entry name" value="NAD(P)-binding Rossmann-like Domain"/>
    <property type="match status" value="1"/>
</dbReference>
<dbReference type="InterPro" id="IPR016102">
    <property type="entry name" value="Succinyl-CoA_synth-like"/>
</dbReference>
<comment type="caution">
    <text evidence="2">The sequence shown here is derived from an EMBL/GenBank/DDBJ whole genome shotgun (WGS) entry which is preliminary data.</text>
</comment>
<evidence type="ECO:0000313" key="3">
    <source>
        <dbReference type="Proteomes" id="UP000438699"/>
    </source>
</evidence>
<dbReference type="InterPro" id="IPR003781">
    <property type="entry name" value="CoA-bd"/>
</dbReference>
<dbReference type="OrthoDB" id="9807426at2"/>
<dbReference type="SUPFAM" id="SSF52210">
    <property type="entry name" value="Succinyl-CoA synthetase domains"/>
    <property type="match status" value="2"/>
</dbReference>
<evidence type="ECO:0000259" key="1">
    <source>
        <dbReference type="SMART" id="SM00881"/>
    </source>
</evidence>